<comment type="similarity">
    <text evidence="1">Belongs to the transposase 11 family.</text>
</comment>
<dbReference type="EMBL" id="JACKXD010000002">
    <property type="protein sequence ID" value="MBB6645782.1"/>
    <property type="molecule type" value="Genomic_DNA"/>
</dbReference>
<dbReference type="GO" id="GO:0004803">
    <property type="term" value="F:transposase activity"/>
    <property type="evidence" value="ECO:0007669"/>
    <property type="project" value="InterPro"/>
</dbReference>
<accession>A0A7J9SGZ1</accession>
<evidence type="ECO:0000256" key="3">
    <source>
        <dbReference type="ARBA" id="ARBA00023125"/>
    </source>
</evidence>
<reference evidence="6 7" key="1">
    <citation type="submission" date="2020-08" db="EMBL/GenBank/DDBJ databases">
        <authorList>
            <person name="Seo M.-J."/>
        </authorList>
    </citation>
    <scope>NUCLEOTIDE SEQUENCE [LARGE SCALE GENOMIC DNA]</scope>
    <source>
        <strain evidence="6 7">MBLA0160</strain>
    </source>
</reference>
<keyword evidence="2" id="KW-0815">Transposition</keyword>
<evidence type="ECO:0000313" key="6">
    <source>
        <dbReference type="EMBL" id="MBB6645782.1"/>
    </source>
</evidence>
<evidence type="ECO:0000256" key="1">
    <source>
        <dbReference type="ARBA" id="ARBA00010075"/>
    </source>
</evidence>
<keyword evidence="3" id="KW-0238">DNA-binding</keyword>
<keyword evidence="4" id="KW-0233">DNA recombination</keyword>
<dbReference type="AlphaFoldDB" id="A0A7J9SGZ1"/>
<gene>
    <name evidence="6" type="ORF">H5V44_05690</name>
</gene>
<dbReference type="RefSeq" id="WP_185192675.1">
    <property type="nucleotide sequence ID" value="NZ_JACKXD010000002.1"/>
</dbReference>
<proteinExistence type="inferred from homology"/>
<dbReference type="SUPFAM" id="SSF53098">
    <property type="entry name" value="Ribonuclease H-like"/>
    <property type="match status" value="1"/>
</dbReference>
<evidence type="ECO:0000256" key="4">
    <source>
        <dbReference type="ARBA" id="ARBA00023172"/>
    </source>
</evidence>
<dbReference type="GO" id="GO:0003677">
    <property type="term" value="F:DNA binding"/>
    <property type="evidence" value="ECO:0007669"/>
    <property type="project" value="UniProtKB-KW"/>
</dbReference>
<dbReference type="NCBIfam" id="NF033592">
    <property type="entry name" value="transpos_IS4_1"/>
    <property type="match status" value="1"/>
</dbReference>
<organism evidence="6 7">
    <name type="scientific">Halobellus ruber</name>
    <dbReference type="NCBI Taxonomy" id="2761102"/>
    <lineage>
        <taxon>Archaea</taxon>
        <taxon>Methanobacteriati</taxon>
        <taxon>Methanobacteriota</taxon>
        <taxon>Stenosarchaea group</taxon>
        <taxon>Halobacteria</taxon>
        <taxon>Halobacteriales</taxon>
        <taxon>Haloferacaceae</taxon>
        <taxon>Halobellus</taxon>
    </lineage>
</organism>
<comment type="caution">
    <text evidence="6">The sequence shown here is derived from an EMBL/GenBank/DDBJ whole genome shotgun (WGS) entry which is preliminary data.</text>
</comment>
<dbReference type="InterPro" id="IPR047952">
    <property type="entry name" value="Transpos_IS4"/>
</dbReference>
<sequence>MRRLTTLFPSEFLEEHAEELGVVERNRKTQMPALVWSFVFGFAAGESRTLAGFRRNYNATADETLSPGGFHQRLTPTFAEYLRDLVDAALDEVAVPDAVDVDVDRFPDVMIADGTVLRLHRFLSEEFEPRRGEQGGARLHLLHNVTEQTIDRFSVTDQKAHDSTEFSTGSWLEDRLVLFDQAYFKYRRFALIDENDGYLVSRLKENANPLITEELQEWRGRAIPLEGKQIHDVVDDLSRKYIDIEVEAEFKRGQYEGTRSLDTKRFRVVGIRDEDADDYHLYITNLPREEFFPADLATLYRCRWEVDTLFRELKTQYELDEFNTSDPDVVKILLYAALLSLLVSRELLDLVTEQADDEIVFPPERWAATFRSHAQLLLHELGEYLGYSPPPLLERLIEDAQKIHQQRPILQETLATATQPRCES</sequence>
<dbReference type="Pfam" id="PF01609">
    <property type="entry name" value="DDE_Tnp_1"/>
    <property type="match status" value="1"/>
</dbReference>
<dbReference type="Proteomes" id="UP000546257">
    <property type="component" value="Unassembled WGS sequence"/>
</dbReference>
<keyword evidence="7" id="KW-1185">Reference proteome</keyword>
<dbReference type="InterPro" id="IPR012337">
    <property type="entry name" value="RNaseH-like_sf"/>
</dbReference>
<evidence type="ECO:0000259" key="5">
    <source>
        <dbReference type="Pfam" id="PF01609"/>
    </source>
</evidence>
<evidence type="ECO:0000313" key="7">
    <source>
        <dbReference type="Proteomes" id="UP000546257"/>
    </source>
</evidence>
<name>A0A7J9SGZ1_9EURY</name>
<dbReference type="InterPro" id="IPR002559">
    <property type="entry name" value="Transposase_11"/>
</dbReference>
<dbReference type="PANTHER" id="PTHR33258:SF1">
    <property type="entry name" value="TRANSPOSASE INSL FOR INSERTION SEQUENCE ELEMENT IS186A-RELATED"/>
    <property type="match status" value="1"/>
</dbReference>
<dbReference type="PANTHER" id="PTHR33258">
    <property type="entry name" value="TRANSPOSASE INSL FOR INSERTION SEQUENCE ELEMENT IS186A-RELATED"/>
    <property type="match status" value="1"/>
</dbReference>
<evidence type="ECO:0000256" key="2">
    <source>
        <dbReference type="ARBA" id="ARBA00022578"/>
    </source>
</evidence>
<dbReference type="GO" id="GO:0006313">
    <property type="term" value="P:DNA transposition"/>
    <property type="evidence" value="ECO:0007669"/>
    <property type="project" value="InterPro"/>
</dbReference>
<protein>
    <submittedName>
        <fullName evidence="6">IS4 family transposase</fullName>
    </submittedName>
</protein>
<feature type="domain" description="Transposase IS4-like" evidence="5">
    <location>
        <begin position="106"/>
        <end position="342"/>
    </location>
</feature>